<organism evidence="2 3">
    <name type="scientific">Prymnesium parvum</name>
    <name type="common">Toxic golden alga</name>
    <dbReference type="NCBI Taxonomy" id="97485"/>
    <lineage>
        <taxon>Eukaryota</taxon>
        <taxon>Haptista</taxon>
        <taxon>Haptophyta</taxon>
        <taxon>Prymnesiophyceae</taxon>
        <taxon>Prymnesiales</taxon>
        <taxon>Prymnesiaceae</taxon>
        <taxon>Prymnesium</taxon>
    </lineage>
</organism>
<dbReference type="Pfam" id="PF05721">
    <property type="entry name" value="PhyH"/>
    <property type="match status" value="1"/>
</dbReference>
<dbReference type="InterPro" id="IPR008775">
    <property type="entry name" value="Phytyl_CoA_dOase-like"/>
</dbReference>
<gene>
    <name evidence="2" type="ORF">AB1Y20_017907</name>
</gene>
<dbReference type="Gene3D" id="2.60.120.620">
    <property type="entry name" value="q2cbj1_9rhob like domain"/>
    <property type="match status" value="1"/>
</dbReference>
<sequence length="237" mass="26808">MAVAVLHTALLLLLPARELRPGLSGTARSFDQDGFVYIPSLLPSDAFDKVQRECRSYRSRLKPERNSIANGRLGHVLDSRSVAHQTFLTDTMSKRLQSLLGMDDPFVPSEFPIELRHYPHSSGMQWHQDDMLYTQPQCEFVFTVDNDSDSFTEWIDAQNCTSSVWTVPNSLLAIRAGATGPTHRVTPVTRGQRTILKFVYTTGGEKLPDFYAHIDSFPGHRASTKQSTRRQRAKWGR</sequence>
<feature type="signal peptide" evidence="1">
    <location>
        <begin position="1"/>
        <end position="21"/>
    </location>
</feature>
<evidence type="ECO:0000313" key="2">
    <source>
        <dbReference type="EMBL" id="KAL1522943.1"/>
    </source>
</evidence>
<proteinExistence type="predicted"/>
<dbReference type="Proteomes" id="UP001515480">
    <property type="component" value="Unassembled WGS sequence"/>
</dbReference>
<accession>A0AB34JPG7</accession>
<keyword evidence="1" id="KW-0732">Signal</keyword>
<evidence type="ECO:0008006" key="4">
    <source>
        <dbReference type="Google" id="ProtNLM"/>
    </source>
</evidence>
<comment type="caution">
    <text evidence="2">The sequence shown here is derived from an EMBL/GenBank/DDBJ whole genome shotgun (WGS) entry which is preliminary data.</text>
</comment>
<dbReference type="AlphaFoldDB" id="A0AB34JPG7"/>
<dbReference type="SUPFAM" id="SSF51197">
    <property type="entry name" value="Clavaminate synthase-like"/>
    <property type="match status" value="1"/>
</dbReference>
<keyword evidence="3" id="KW-1185">Reference proteome</keyword>
<evidence type="ECO:0000256" key="1">
    <source>
        <dbReference type="SAM" id="SignalP"/>
    </source>
</evidence>
<feature type="chain" id="PRO_5044225282" description="Fe2OG dioxygenase domain-containing protein" evidence="1">
    <location>
        <begin position="22"/>
        <end position="237"/>
    </location>
</feature>
<protein>
    <recommendedName>
        <fullName evidence="4">Fe2OG dioxygenase domain-containing protein</fullName>
    </recommendedName>
</protein>
<reference evidence="2 3" key="1">
    <citation type="journal article" date="2024" name="Science">
        <title>Giant polyketide synthase enzymes in the biosynthesis of giant marine polyether toxins.</title>
        <authorList>
            <person name="Fallon T.R."/>
            <person name="Shende V.V."/>
            <person name="Wierzbicki I.H."/>
            <person name="Pendleton A.L."/>
            <person name="Watervoot N.F."/>
            <person name="Auber R.P."/>
            <person name="Gonzalez D.J."/>
            <person name="Wisecaver J.H."/>
            <person name="Moore B.S."/>
        </authorList>
    </citation>
    <scope>NUCLEOTIDE SEQUENCE [LARGE SCALE GENOMIC DNA]</scope>
    <source>
        <strain evidence="2 3">12B1</strain>
    </source>
</reference>
<evidence type="ECO:0000313" key="3">
    <source>
        <dbReference type="Proteomes" id="UP001515480"/>
    </source>
</evidence>
<dbReference type="EMBL" id="JBGBPQ010000006">
    <property type="protein sequence ID" value="KAL1522943.1"/>
    <property type="molecule type" value="Genomic_DNA"/>
</dbReference>
<name>A0AB34JPG7_PRYPA</name>